<dbReference type="GO" id="GO:0005737">
    <property type="term" value="C:cytoplasm"/>
    <property type="evidence" value="ECO:0007669"/>
    <property type="project" value="TreeGrafter"/>
</dbReference>
<dbReference type="InterPro" id="IPR023401">
    <property type="entry name" value="ODC_N"/>
</dbReference>
<dbReference type="EMBL" id="ANPE02000020">
    <property type="protein sequence ID" value="EMY36169.1"/>
    <property type="molecule type" value="Genomic_DNA"/>
</dbReference>
<dbReference type="AlphaFoldDB" id="N1V836"/>
<organism evidence="1 2">
    <name type="scientific">Arthrobacter crystallopoietes BAB-32</name>
    <dbReference type="NCBI Taxonomy" id="1246476"/>
    <lineage>
        <taxon>Bacteria</taxon>
        <taxon>Bacillati</taxon>
        <taxon>Actinomycetota</taxon>
        <taxon>Actinomycetes</taxon>
        <taxon>Micrococcales</taxon>
        <taxon>Micrococcaceae</taxon>
        <taxon>Crystallibacter</taxon>
    </lineage>
</organism>
<dbReference type="RefSeq" id="WP_005266169.1">
    <property type="nucleotide sequence ID" value="NZ_ANPE02000020.1"/>
</dbReference>
<protein>
    <submittedName>
        <fullName evidence="1">Ornithine cyclodeaminase</fullName>
    </submittedName>
</protein>
<comment type="caution">
    <text evidence="1">The sequence shown here is derived from an EMBL/GenBank/DDBJ whole genome shotgun (WGS) entry which is preliminary data.</text>
</comment>
<dbReference type="Proteomes" id="UP000010729">
    <property type="component" value="Unassembled WGS sequence"/>
</dbReference>
<dbReference type="InterPro" id="IPR003462">
    <property type="entry name" value="ODC_Mu_crystall"/>
</dbReference>
<evidence type="ECO:0000313" key="2">
    <source>
        <dbReference type="Proteomes" id="UP000010729"/>
    </source>
</evidence>
<reference evidence="1 2" key="1">
    <citation type="journal article" date="2013" name="Genome Announc.">
        <title>Draft Genome Sequence of Arthrobacter crystallopoietes Strain BAB-32, Revealing Genes for Bioremediation.</title>
        <authorList>
            <person name="Joshi M.N."/>
            <person name="Pandit A.S."/>
            <person name="Sharma A."/>
            <person name="Pandya R.V."/>
            <person name="Desai S.M."/>
            <person name="Saxena A.K."/>
            <person name="Bagatharia S.B."/>
        </authorList>
    </citation>
    <scope>NUCLEOTIDE SEQUENCE [LARGE SCALE GENOMIC DNA]</scope>
    <source>
        <strain evidence="1 2">BAB-32</strain>
    </source>
</reference>
<accession>N1V836</accession>
<dbReference type="PANTHER" id="PTHR13812">
    <property type="entry name" value="KETIMINE REDUCTASE MU-CRYSTALLIN"/>
    <property type="match status" value="1"/>
</dbReference>
<dbReference type="Gene3D" id="3.40.50.720">
    <property type="entry name" value="NAD(P)-binding Rossmann-like Domain"/>
    <property type="match status" value="1"/>
</dbReference>
<sequence>MSIPYFDAAAIRSTVPFDRAVRAIEDALADGVDPEMDSPRLFSPAPDGEFLIMPTEGGHYSGVKTVTIAPKNPSHGLEKIQGIYILIDSATLAPLALMDGAALTAVRTPATTITAVKHIAAAAPANEGFGSSPQILVFGAGVQALNHIRAARAVFRDARFGVIGKRAHRVSELAQTLAAEDIEVVDKSGDVASAVANADIILCVTSSSDPLFDGGLPKDGAIVASVGQHGLDAREVDAKLVMRSDVVVEGRASSWRESGNLIPARSVEEWQEIEPPNLRDLVSGGLVRRQQTCCLYTGVGMAWEDLVTAAVVYEEGKDHARRRNGRE</sequence>
<dbReference type="PANTHER" id="PTHR13812:SF19">
    <property type="entry name" value="KETIMINE REDUCTASE MU-CRYSTALLIN"/>
    <property type="match status" value="1"/>
</dbReference>
<dbReference type="SUPFAM" id="SSF51735">
    <property type="entry name" value="NAD(P)-binding Rossmann-fold domains"/>
    <property type="match status" value="1"/>
</dbReference>
<dbReference type="Pfam" id="PF02423">
    <property type="entry name" value="OCD_Mu_crystall"/>
    <property type="match status" value="1"/>
</dbReference>
<evidence type="ECO:0000313" key="1">
    <source>
        <dbReference type="EMBL" id="EMY36169.1"/>
    </source>
</evidence>
<gene>
    <name evidence="1" type="ORF">D477_000565</name>
</gene>
<proteinExistence type="predicted"/>
<name>N1V836_9MICC</name>
<dbReference type="PIRSF" id="PIRSF001439">
    <property type="entry name" value="CryM"/>
    <property type="match status" value="1"/>
</dbReference>
<dbReference type="Gene3D" id="3.30.1780.10">
    <property type="entry name" value="ornithine cyclodeaminase, domain 1"/>
    <property type="match status" value="1"/>
</dbReference>
<dbReference type="InterPro" id="IPR036291">
    <property type="entry name" value="NAD(P)-bd_dom_sf"/>
</dbReference>
<keyword evidence="2" id="KW-1185">Reference proteome</keyword>
<dbReference type="OrthoDB" id="4311033at2"/>